<evidence type="ECO:0000313" key="2">
    <source>
        <dbReference type="Proteomes" id="UP000308730"/>
    </source>
</evidence>
<comment type="caution">
    <text evidence="1">The sequence shown here is derived from an EMBL/GenBank/DDBJ whole genome shotgun (WGS) entry which is preliminary data.</text>
</comment>
<keyword evidence="2" id="KW-1185">Reference proteome</keyword>
<dbReference type="AlphaFoldDB" id="A0A4S4N4H0"/>
<organism evidence="1 2">
    <name type="scientific">Antrodiella citrinella</name>
    <dbReference type="NCBI Taxonomy" id="2447956"/>
    <lineage>
        <taxon>Eukaryota</taxon>
        <taxon>Fungi</taxon>
        <taxon>Dikarya</taxon>
        <taxon>Basidiomycota</taxon>
        <taxon>Agaricomycotina</taxon>
        <taxon>Agaricomycetes</taxon>
        <taxon>Polyporales</taxon>
        <taxon>Steccherinaceae</taxon>
        <taxon>Antrodiella</taxon>
    </lineage>
</organism>
<dbReference type="EMBL" id="SGPM01000002">
    <property type="protein sequence ID" value="THH33924.1"/>
    <property type="molecule type" value="Genomic_DNA"/>
</dbReference>
<gene>
    <name evidence="1" type="ORF">EUX98_g244</name>
</gene>
<name>A0A4S4N4H0_9APHY</name>
<evidence type="ECO:0000313" key="1">
    <source>
        <dbReference type="EMBL" id="THH33924.1"/>
    </source>
</evidence>
<reference evidence="1 2" key="1">
    <citation type="submission" date="2019-02" db="EMBL/GenBank/DDBJ databases">
        <title>Genome sequencing of the rare red list fungi Antrodiella citrinella (Flaviporus citrinellus).</title>
        <authorList>
            <person name="Buettner E."/>
            <person name="Kellner H."/>
        </authorList>
    </citation>
    <scope>NUCLEOTIDE SEQUENCE [LARGE SCALE GENOMIC DNA]</scope>
    <source>
        <strain evidence="1 2">DSM 108506</strain>
    </source>
</reference>
<proteinExistence type="predicted"/>
<dbReference type="Proteomes" id="UP000308730">
    <property type="component" value="Unassembled WGS sequence"/>
</dbReference>
<protein>
    <submittedName>
        <fullName evidence="1">Uncharacterized protein</fullName>
    </submittedName>
</protein>
<accession>A0A4S4N4H0</accession>
<sequence length="60" mass="6789">MPQQLGQSQSPHQSTMQIESVPPQIGCLTKMWTLILNLGRTLESLMRLLWLGGLKPSDWL</sequence>